<evidence type="ECO:0000313" key="4">
    <source>
        <dbReference type="Proteomes" id="UP000070501"/>
    </source>
</evidence>
<organism evidence="3 4">
    <name type="scientific">Microdochium bolleyi</name>
    <dbReference type="NCBI Taxonomy" id="196109"/>
    <lineage>
        <taxon>Eukaryota</taxon>
        <taxon>Fungi</taxon>
        <taxon>Dikarya</taxon>
        <taxon>Ascomycota</taxon>
        <taxon>Pezizomycotina</taxon>
        <taxon>Sordariomycetes</taxon>
        <taxon>Xylariomycetidae</taxon>
        <taxon>Xylariales</taxon>
        <taxon>Microdochiaceae</taxon>
        <taxon>Microdochium</taxon>
    </lineage>
</organism>
<evidence type="ECO:0000256" key="1">
    <source>
        <dbReference type="SAM" id="MobiDB-lite"/>
    </source>
</evidence>
<dbReference type="Pfam" id="PF20233">
    <property type="entry name" value="DUF6590"/>
    <property type="match status" value="1"/>
</dbReference>
<dbReference type="AlphaFoldDB" id="A0A136INV5"/>
<protein>
    <recommendedName>
        <fullName evidence="2">C2H2-type domain-containing protein</fullName>
    </recommendedName>
</protein>
<dbReference type="OrthoDB" id="6133115at2759"/>
<dbReference type="InParanoid" id="A0A136INV5"/>
<dbReference type="STRING" id="196109.A0A136INV5"/>
<dbReference type="PANTHER" id="PTHR35391:SF5">
    <property type="entry name" value="DUF6590 DOMAIN-CONTAINING PROTEIN"/>
    <property type="match status" value="1"/>
</dbReference>
<sequence length="561" mass="62432">MAPLQLGTISDRVALVRRLFSGALTEREHSPGTSHGKIASGDVTDSLDRFVLWAGQLGAQHPAAAHLSLDYRLRDVPEISERICEILDELSQAVSSLSESMITLAPGDPSRGQVDYLNEAISETDTEASDSGDLSDDARSILQLISEYLRSLFKIAVLIRNSGPRDRFKQAMRNSDATFTDVLDVSHLRQKFPKLSPSLQKALGLANVKRRQFIIYCRDHQARLSHDACVMQEHGTLESVSQTAKTEVLSSSATTFLPTPSLDAWNNDKELDADDLSSLGSVSTVTEGTTVLTVPPLSALSPDGEPFSCPICCIFQSCRSQRAWQKHVFSDLKAYVCTTPDCAEIFGDRRRWFEHELTEHRAYYTCILCVTSERQYSADSGFRVEHAHRFMVGSVFKAMWVQPRGARANLTDDAPYYEGIRRFIVVSSRAGYSNCVAIFTYGRQGCAKHGVHPEDHGQVYDDRYQIPDLRPHEPRLGFEPLPVTILPQVADLETLDESSRVHYVKLYTVEHNIPVQFIGTINPDFLDYLISSVQQQFFSQPSIGGKERRAGKGKGKGKAKG</sequence>
<feature type="compositionally biased region" description="Basic residues" evidence="1">
    <location>
        <begin position="551"/>
        <end position="561"/>
    </location>
</feature>
<dbReference type="InterPro" id="IPR046497">
    <property type="entry name" value="DUF6590"/>
</dbReference>
<dbReference type="InterPro" id="IPR058925">
    <property type="entry name" value="zf-C2H2_AcuF"/>
</dbReference>
<reference evidence="4" key="1">
    <citation type="submission" date="2016-02" db="EMBL/GenBank/DDBJ databases">
        <title>Draft genome sequence of Microdochium bolleyi, a fungal endophyte of beachgrass.</title>
        <authorList>
            <consortium name="DOE Joint Genome Institute"/>
            <person name="David A.S."/>
            <person name="May G."/>
            <person name="Haridas S."/>
            <person name="Lim J."/>
            <person name="Wang M."/>
            <person name="Labutti K."/>
            <person name="Lipzen A."/>
            <person name="Barry K."/>
            <person name="Grigoriev I.V."/>
        </authorList>
    </citation>
    <scope>NUCLEOTIDE SEQUENCE [LARGE SCALE GENOMIC DNA]</scope>
    <source>
        <strain evidence="4">J235TASD1</strain>
    </source>
</reference>
<dbReference type="PANTHER" id="PTHR35391">
    <property type="entry name" value="C2H2-TYPE DOMAIN-CONTAINING PROTEIN-RELATED"/>
    <property type="match status" value="1"/>
</dbReference>
<accession>A0A136INV5</accession>
<dbReference type="Proteomes" id="UP000070501">
    <property type="component" value="Unassembled WGS sequence"/>
</dbReference>
<gene>
    <name evidence="3" type="ORF">Micbo1qcDRAFT_236887</name>
</gene>
<dbReference type="EMBL" id="KQ964267">
    <property type="protein sequence ID" value="KXJ86596.1"/>
    <property type="molecule type" value="Genomic_DNA"/>
</dbReference>
<keyword evidence="4" id="KW-1185">Reference proteome</keyword>
<dbReference type="InterPro" id="IPR013087">
    <property type="entry name" value="Znf_C2H2_type"/>
</dbReference>
<dbReference type="PROSITE" id="PS00028">
    <property type="entry name" value="ZINC_FINGER_C2H2_1"/>
    <property type="match status" value="1"/>
</dbReference>
<evidence type="ECO:0000313" key="3">
    <source>
        <dbReference type="EMBL" id="KXJ86596.1"/>
    </source>
</evidence>
<proteinExistence type="predicted"/>
<feature type="region of interest" description="Disordered" evidence="1">
    <location>
        <begin position="541"/>
        <end position="561"/>
    </location>
</feature>
<dbReference type="Pfam" id="PF26082">
    <property type="entry name" value="zf-C2H2_AcuF"/>
    <property type="match status" value="1"/>
</dbReference>
<name>A0A136INV5_9PEZI</name>
<feature type="domain" description="C2H2-type" evidence="2">
    <location>
        <begin position="337"/>
        <end position="360"/>
    </location>
</feature>
<evidence type="ECO:0000259" key="2">
    <source>
        <dbReference type="PROSITE" id="PS00028"/>
    </source>
</evidence>